<evidence type="ECO:0000313" key="1">
    <source>
        <dbReference type="EMBL" id="MBE5039077.1"/>
    </source>
</evidence>
<dbReference type="RefSeq" id="WP_226391626.1">
    <property type="nucleotide sequence ID" value="NZ_JADCKB010000001.1"/>
</dbReference>
<proteinExistence type="predicted"/>
<sequence length="51" mass="6044">MASYGQKLPVNYYALSFHWQKLKKENAPLRAMVNRQLVNVSEIFMIRLFKA</sequence>
<gene>
    <name evidence="1" type="ORF">INF28_01160</name>
</gene>
<dbReference type="AlphaFoldDB" id="A0A9D5M446"/>
<dbReference type="EMBL" id="JADCKB010000001">
    <property type="protein sequence ID" value="MBE5039077.1"/>
    <property type="molecule type" value="Genomic_DNA"/>
</dbReference>
<keyword evidence="2" id="KW-1185">Reference proteome</keyword>
<dbReference type="Proteomes" id="UP000806542">
    <property type="component" value="Unassembled WGS sequence"/>
</dbReference>
<organism evidence="1 2">
    <name type="scientific">Ructibacterium gallinarum</name>
    <dbReference type="NCBI Taxonomy" id="2779355"/>
    <lineage>
        <taxon>Bacteria</taxon>
        <taxon>Bacillati</taxon>
        <taxon>Bacillota</taxon>
        <taxon>Clostridia</taxon>
        <taxon>Eubacteriales</taxon>
        <taxon>Oscillospiraceae</taxon>
        <taxon>Ructibacterium</taxon>
    </lineage>
</organism>
<protein>
    <submittedName>
        <fullName evidence="1">Uncharacterized protein</fullName>
    </submittedName>
</protein>
<reference evidence="1" key="1">
    <citation type="submission" date="2020-10" db="EMBL/GenBank/DDBJ databases">
        <title>ChiBAC.</title>
        <authorList>
            <person name="Zenner C."/>
            <person name="Hitch T.C.A."/>
            <person name="Clavel T."/>
        </authorList>
    </citation>
    <scope>NUCLEOTIDE SEQUENCE</scope>
    <source>
        <strain evidence="1">DSM 107454</strain>
    </source>
</reference>
<accession>A0A9D5M446</accession>
<name>A0A9D5M446_9FIRM</name>
<comment type="caution">
    <text evidence="1">The sequence shown here is derived from an EMBL/GenBank/DDBJ whole genome shotgun (WGS) entry which is preliminary data.</text>
</comment>
<evidence type="ECO:0000313" key="2">
    <source>
        <dbReference type="Proteomes" id="UP000806542"/>
    </source>
</evidence>